<organism evidence="1 2">
    <name type="scientific">Pseudomonas mandelii JR-1</name>
    <dbReference type="NCBI Taxonomy" id="1147786"/>
    <lineage>
        <taxon>Bacteria</taxon>
        <taxon>Pseudomonadati</taxon>
        <taxon>Pseudomonadota</taxon>
        <taxon>Gammaproteobacteria</taxon>
        <taxon>Pseudomonadales</taxon>
        <taxon>Pseudomonadaceae</taxon>
        <taxon>Pseudomonas</taxon>
    </lineage>
</organism>
<evidence type="ECO:0000313" key="1">
    <source>
        <dbReference type="EMBL" id="AHZ69244.1"/>
    </source>
</evidence>
<proteinExistence type="predicted"/>
<evidence type="ECO:0000313" key="2">
    <source>
        <dbReference type="Proteomes" id="UP000026913"/>
    </source>
</evidence>
<accession>A0A024E8M8</accession>
<gene>
    <name evidence="1" type="ORF">OU5_2165</name>
</gene>
<dbReference type="AlphaFoldDB" id="A0A024E8M8"/>
<name>A0A024E8M8_9PSED</name>
<protein>
    <submittedName>
        <fullName evidence="1">Uncharacterized protein</fullName>
    </submittedName>
</protein>
<dbReference type="Proteomes" id="UP000026913">
    <property type="component" value="Chromosome"/>
</dbReference>
<dbReference type="HOGENOM" id="CLU_3275338_0_0_6"/>
<reference evidence="1 2" key="1">
    <citation type="journal article" date="2012" name="J. Bacteriol.">
        <title>Genome sequence of cold-adapted Pseudomonas mandelii strain JR-1.</title>
        <authorList>
            <person name="Jang S.H."/>
            <person name="Kim J."/>
            <person name="Kim J."/>
            <person name="Hong S."/>
            <person name="Lee C."/>
        </authorList>
    </citation>
    <scope>NUCLEOTIDE SEQUENCE [LARGE SCALE GENOMIC DNA]</scope>
    <source>
        <strain evidence="1 2">JR-1</strain>
    </source>
</reference>
<dbReference type="KEGG" id="pman:OU5_2165"/>
<dbReference type="EMBL" id="CP005960">
    <property type="protein sequence ID" value="AHZ69244.1"/>
    <property type="molecule type" value="Genomic_DNA"/>
</dbReference>
<sequence>MIQQHSLAFLLFSFGDSIASGFFCQTTDVIIRVDFFSGQCP</sequence>